<proteinExistence type="predicted"/>
<evidence type="ECO:0000313" key="2">
    <source>
        <dbReference type="EMBL" id="CAG5104588.1"/>
    </source>
</evidence>
<gene>
    <name evidence="2" type="ORF">OKIOD_LOCUS10129</name>
</gene>
<organism evidence="2 3">
    <name type="scientific">Oikopleura dioica</name>
    <name type="common">Tunicate</name>
    <dbReference type="NCBI Taxonomy" id="34765"/>
    <lineage>
        <taxon>Eukaryota</taxon>
        <taxon>Metazoa</taxon>
        <taxon>Chordata</taxon>
        <taxon>Tunicata</taxon>
        <taxon>Appendicularia</taxon>
        <taxon>Copelata</taxon>
        <taxon>Oikopleuridae</taxon>
        <taxon>Oikopleura</taxon>
    </lineage>
</organism>
<protein>
    <submittedName>
        <fullName evidence="2">Oidioi.mRNA.OKI2018_I69.chr1.g1364.t1.cds</fullName>
    </submittedName>
</protein>
<sequence length="84" mass="10196">MINRWNLRALKGLAEEYNDKLDKYFDKIELQRNQIERLEKECRRHREEKMELRQELRRLRLQSSLSLTSFSPNCCASLSPTVRI</sequence>
<feature type="coiled-coil region" evidence="1">
    <location>
        <begin position="7"/>
        <end position="62"/>
    </location>
</feature>
<accession>A0ABN7SMN9</accession>
<dbReference type="EMBL" id="OU015566">
    <property type="protein sequence ID" value="CAG5104588.1"/>
    <property type="molecule type" value="Genomic_DNA"/>
</dbReference>
<name>A0ABN7SMN9_OIKDI</name>
<keyword evidence="3" id="KW-1185">Reference proteome</keyword>
<dbReference type="Proteomes" id="UP001158576">
    <property type="component" value="Chromosome 1"/>
</dbReference>
<evidence type="ECO:0000313" key="3">
    <source>
        <dbReference type="Proteomes" id="UP001158576"/>
    </source>
</evidence>
<reference evidence="2 3" key="1">
    <citation type="submission" date="2021-04" db="EMBL/GenBank/DDBJ databases">
        <authorList>
            <person name="Bliznina A."/>
        </authorList>
    </citation>
    <scope>NUCLEOTIDE SEQUENCE [LARGE SCALE GENOMIC DNA]</scope>
</reference>
<keyword evidence="1" id="KW-0175">Coiled coil</keyword>
<evidence type="ECO:0000256" key="1">
    <source>
        <dbReference type="SAM" id="Coils"/>
    </source>
</evidence>